<evidence type="ECO:0000256" key="5">
    <source>
        <dbReference type="ARBA" id="ARBA00048462"/>
    </source>
</evidence>
<proteinExistence type="inferred from homology"/>
<reference evidence="8" key="1">
    <citation type="journal article" date="2018" name="Nat. Microbiol.">
        <title>Leveraging single-cell genomics to expand the fungal tree of life.</title>
        <authorList>
            <person name="Ahrendt S.R."/>
            <person name="Quandt C.A."/>
            <person name="Ciobanu D."/>
            <person name="Clum A."/>
            <person name="Salamov A."/>
            <person name="Andreopoulos B."/>
            <person name="Cheng J.F."/>
            <person name="Woyke T."/>
            <person name="Pelin A."/>
            <person name="Henrissat B."/>
            <person name="Reynolds N.K."/>
            <person name="Benny G.L."/>
            <person name="Smith M.E."/>
            <person name="James T.Y."/>
            <person name="Grigoriev I.V."/>
        </authorList>
    </citation>
    <scope>NUCLEOTIDE SEQUENCE [LARGE SCALE GENOMIC DNA]</scope>
    <source>
        <strain evidence="8">Benny S71-1</strain>
    </source>
</reference>
<dbReference type="EC" id="2.3.1.39" evidence="2"/>
<accession>A0A4P9YSW6</accession>
<evidence type="ECO:0000313" key="8">
    <source>
        <dbReference type="Proteomes" id="UP000278143"/>
    </source>
</evidence>
<organism evidence="7 8">
    <name type="scientific">Syncephalis pseudoplumigaleata</name>
    <dbReference type="NCBI Taxonomy" id="1712513"/>
    <lineage>
        <taxon>Eukaryota</taxon>
        <taxon>Fungi</taxon>
        <taxon>Fungi incertae sedis</taxon>
        <taxon>Zoopagomycota</taxon>
        <taxon>Zoopagomycotina</taxon>
        <taxon>Zoopagomycetes</taxon>
        <taxon>Zoopagales</taxon>
        <taxon>Piptocephalidaceae</taxon>
        <taxon>Syncephalis</taxon>
    </lineage>
</organism>
<keyword evidence="7" id="KW-0378">Hydrolase</keyword>
<evidence type="ECO:0000256" key="4">
    <source>
        <dbReference type="ARBA" id="ARBA00023315"/>
    </source>
</evidence>
<dbReference type="Pfam" id="PF00698">
    <property type="entry name" value="Acyl_transf_1"/>
    <property type="match status" value="1"/>
</dbReference>
<dbReference type="PANTHER" id="PTHR42681:SF1">
    <property type="entry name" value="MALONYL-COA-ACYL CARRIER PROTEIN TRANSACYLASE, MITOCHONDRIAL"/>
    <property type="match status" value="1"/>
</dbReference>
<dbReference type="PANTHER" id="PTHR42681">
    <property type="entry name" value="MALONYL-COA-ACYL CARRIER PROTEIN TRANSACYLASE, MITOCHONDRIAL"/>
    <property type="match status" value="1"/>
</dbReference>
<keyword evidence="4" id="KW-0012">Acyltransferase</keyword>
<comment type="catalytic activity">
    <reaction evidence="5">
        <text>holo-[ACP] + malonyl-CoA = malonyl-[ACP] + CoA</text>
        <dbReference type="Rhea" id="RHEA:41792"/>
        <dbReference type="Rhea" id="RHEA-COMP:9623"/>
        <dbReference type="Rhea" id="RHEA-COMP:9685"/>
        <dbReference type="ChEBI" id="CHEBI:57287"/>
        <dbReference type="ChEBI" id="CHEBI:57384"/>
        <dbReference type="ChEBI" id="CHEBI:64479"/>
        <dbReference type="ChEBI" id="CHEBI:78449"/>
        <dbReference type="EC" id="2.3.1.39"/>
    </reaction>
</comment>
<dbReference type="GO" id="GO:0005739">
    <property type="term" value="C:mitochondrion"/>
    <property type="evidence" value="ECO:0007669"/>
    <property type="project" value="TreeGrafter"/>
</dbReference>
<dbReference type="EMBL" id="KZ991407">
    <property type="protein sequence ID" value="RKP22996.1"/>
    <property type="molecule type" value="Genomic_DNA"/>
</dbReference>
<dbReference type="InterPro" id="IPR016035">
    <property type="entry name" value="Acyl_Trfase/lysoPLipase"/>
</dbReference>
<dbReference type="SMART" id="SM00827">
    <property type="entry name" value="PKS_AT"/>
    <property type="match status" value="1"/>
</dbReference>
<protein>
    <recommendedName>
        <fullName evidence="2">[acyl-carrier-protein] S-malonyltransferase</fullName>
        <ecNumber evidence="2">2.3.1.39</ecNumber>
    </recommendedName>
</protein>
<dbReference type="Gene3D" id="3.30.70.250">
    <property type="entry name" value="Malonyl-CoA ACP transacylase, ACP-binding"/>
    <property type="match status" value="1"/>
</dbReference>
<sequence length="294" mass="32100">MGKDIYEIFPSAFAVFQEADEALQMHLRDLIFDGPQNTLTLTENAQPAILVTSIAILRVLEKEFGFSVKDRVSVAMGHSLGEYTALVAAGSLSLTDAVRLVRARGLAMSRTVEHHIKCPTAMSALVVKRGKLEALEDAMATRIPSHLQPGELAELANINASFQAVISGTTSGVYRASHLLQEWQLATRAVDLPVSAPFHCSLMAPTVDELKPALDKVAFSKPSITVMSNVTARPHTDPSTIADSLLMQVTARVQWAPSIEFCRQSRAVRDWLAIGPGRVLYNLVRKEHPLDHAK</sequence>
<name>A0A4P9YSW6_9FUNG</name>
<dbReference type="GO" id="GO:0004314">
    <property type="term" value="F:[acyl-carrier-protein] S-malonyltransferase activity"/>
    <property type="evidence" value="ECO:0007669"/>
    <property type="project" value="UniProtKB-EC"/>
</dbReference>
<gene>
    <name evidence="7" type="ORF">SYNPS1DRAFT_19280</name>
</gene>
<dbReference type="InterPro" id="IPR001227">
    <property type="entry name" value="Ac_transferase_dom_sf"/>
</dbReference>
<dbReference type="PIRSF" id="PIRSF000446">
    <property type="entry name" value="Mct"/>
    <property type="match status" value="1"/>
</dbReference>
<keyword evidence="3 7" id="KW-0808">Transferase</keyword>
<evidence type="ECO:0000256" key="2">
    <source>
        <dbReference type="ARBA" id="ARBA00013258"/>
    </source>
</evidence>
<dbReference type="GO" id="GO:0006633">
    <property type="term" value="P:fatty acid biosynthetic process"/>
    <property type="evidence" value="ECO:0007669"/>
    <property type="project" value="TreeGrafter"/>
</dbReference>
<dbReference type="Gene3D" id="3.40.366.10">
    <property type="entry name" value="Malonyl-Coenzyme A Acyl Carrier Protein, domain 2"/>
    <property type="match status" value="1"/>
</dbReference>
<dbReference type="GO" id="GO:0016787">
    <property type="term" value="F:hydrolase activity"/>
    <property type="evidence" value="ECO:0007669"/>
    <property type="project" value="UniProtKB-KW"/>
</dbReference>
<dbReference type="AlphaFoldDB" id="A0A4P9YSW6"/>
<feature type="domain" description="Malonyl-CoA:ACP transacylase (MAT)" evidence="6">
    <location>
        <begin position="1"/>
        <end position="294"/>
    </location>
</feature>
<dbReference type="InterPro" id="IPR050858">
    <property type="entry name" value="Mal-CoA-ACP_Trans/PKS_FabD"/>
</dbReference>
<dbReference type="OrthoDB" id="541883at2759"/>
<dbReference type="SUPFAM" id="SSF52151">
    <property type="entry name" value="FabD/lysophospholipase-like"/>
    <property type="match status" value="1"/>
</dbReference>
<evidence type="ECO:0000313" key="7">
    <source>
        <dbReference type="EMBL" id="RKP22996.1"/>
    </source>
</evidence>
<dbReference type="InterPro" id="IPR014043">
    <property type="entry name" value="Acyl_transferase_dom"/>
</dbReference>
<dbReference type="Proteomes" id="UP000278143">
    <property type="component" value="Unassembled WGS sequence"/>
</dbReference>
<evidence type="ECO:0000256" key="3">
    <source>
        <dbReference type="ARBA" id="ARBA00022679"/>
    </source>
</evidence>
<dbReference type="InterPro" id="IPR024925">
    <property type="entry name" value="Malonyl_CoA-ACP_transAc"/>
</dbReference>
<comment type="similarity">
    <text evidence="1">Belongs to the FabD family.</text>
</comment>
<keyword evidence="8" id="KW-1185">Reference proteome</keyword>
<evidence type="ECO:0000256" key="1">
    <source>
        <dbReference type="ARBA" id="ARBA00008217"/>
    </source>
</evidence>
<evidence type="ECO:0000259" key="6">
    <source>
        <dbReference type="SMART" id="SM00827"/>
    </source>
</evidence>